<accession>A0A8E4ZMW8</accession>
<dbReference type="EMBL" id="MT732474">
    <property type="protein sequence ID" value="QQV91502.1"/>
    <property type="molecule type" value="Genomic_DNA"/>
</dbReference>
<proteinExistence type="predicted"/>
<protein>
    <submittedName>
        <fullName evidence="1">Uncharacterized protein</fullName>
    </submittedName>
</protein>
<dbReference type="Proteomes" id="UP000693868">
    <property type="component" value="Segment"/>
</dbReference>
<evidence type="ECO:0000313" key="1">
    <source>
        <dbReference type="EMBL" id="QQV91502.1"/>
    </source>
</evidence>
<name>A0A8E4ZMW8_9CAUD</name>
<gene>
    <name evidence="1" type="ORF">Gundel1_67</name>
</gene>
<keyword evidence="2" id="KW-1185">Reference proteome</keyword>
<organism evidence="1 2">
    <name type="scientific">Tenacibaculum phage Gundel_1</name>
    <dbReference type="NCBI Taxonomy" id="2745672"/>
    <lineage>
        <taxon>Viruses</taxon>
        <taxon>Duplodnaviria</taxon>
        <taxon>Heunggongvirae</taxon>
        <taxon>Uroviricota</taxon>
        <taxon>Caudoviricetes</taxon>
        <taxon>Pachyviridae</taxon>
        <taxon>Gundelvirus</taxon>
        <taxon>Gundelvirus Gundel</taxon>
    </lineage>
</organism>
<reference evidence="1" key="1">
    <citation type="submission" date="2020-07" db="EMBL/GenBank/DDBJ databases">
        <title>Highly diverse flavobacterial phages as mortality factor during North Sea spring blooms.</title>
        <authorList>
            <person name="Bartlau N."/>
            <person name="Wichels A."/>
            <person name="Krohne G."/>
            <person name="Adriaenssens E.M."/>
            <person name="Heins A."/>
            <person name="Fuchs B.M."/>
            <person name="Amann R."/>
            <person name="Moraru C."/>
        </authorList>
    </citation>
    <scope>NUCLEOTIDE SEQUENCE</scope>
</reference>
<evidence type="ECO:0000313" key="2">
    <source>
        <dbReference type="Proteomes" id="UP000693868"/>
    </source>
</evidence>
<sequence length="102" mass="12003">MRDTKPTSLLTDELRASFIKWGESKNLDYIPDGKDGYSYRAYQTIRSSTLFSWDYIDRCPDSHKYHILKMYFKEVHSLGISGFSFEEMDAGIITKVKYLKQQ</sequence>